<feature type="binding site" evidence="10">
    <location>
        <position position="41"/>
    </location>
    <ligand>
        <name>Mn(2+)</name>
        <dbReference type="ChEBI" id="CHEBI:29035"/>
        <label>2</label>
    </ligand>
</feature>
<evidence type="ECO:0000256" key="9">
    <source>
        <dbReference type="ARBA" id="ARBA00023211"/>
    </source>
</evidence>
<comment type="similarity">
    <text evidence="10">Belongs to the LpxH family.</text>
</comment>
<keyword evidence="13" id="KW-1185">Reference proteome</keyword>
<dbReference type="HAMAP" id="MF_00575">
    <property type="entry name" value="LpxH"/>
    <property type="match status" value="1"/>
</dbReference>
<dbReference type="GO" id="GO:0009245">
    <property type="term" value="P:lipid A biosynthetic process"/>
    <property type="evidence" value="ECO:0007669"/>
    <property type="project" value="UniProtKB-UniRule"/>
</dbReference>
<feature type="binding site" evidence="10">
    <location>
        <position position="202"/>
    </location>
    <ligand>
        <name>substrate</name>
    </ligand>
</feature>
<evidence type="ECO:0000256" key="4">
    <source>
        <dbReference type="ARBA" id="ARBA00022556"/>
    </source>
</evidence>
<sequence length="249" mass="27064">MSTFFLSDLHLDPSRPQVTALALAFLHGPAMQAEAIYILGDLFEAWIGDDATQPPADAIADALQALHQAGVPVYFVHGNRDFLLGADYARRSGMRLLPDPAVVDLYGTPTIIQHGDLLCTDDTAYLAFRAQARDPAFIAGFLAQTPAQRIAFANKARQASAASQEAMKDSSQAMFEAITDATPAAIEQDFARYGCTRMIHGHTHRPALHYHQVDGRTCTRVVLGDWYEQGSILQVDADGMALQQLPLPG</sequence>
<dbReference type="EMBL" id="LDJM01000041">
    <property type="protein sequence ID" value="KRG74523.1"/>
    <property type="molecule type" value="Genomic_DNA"/>
</dbReference>
<feature type="binding site" evidence="10">
    <location>
        <begin position="79"/>
        <end position="80"/>
    </location>
    <ligand>
        <name>substrate</name>
    </ligand>
</feature>
<dbReference type="InterPro" id="IPR029052">
    <property type="entry name" value="Metallo-depent_PP-like"/>
</dbReference>
<feature type="binding site" evidence="10">
    <location>
        <position position="41"/>
    </location>
    <ligand>
        <name>Mn(2+)</name>
        <dbReference type="ChEBI" id="CHEBI:29035"/>
        <label>1</label>
    </ligand>
</feature>
<dbReference type="InterPro" id="IPR010138">
    <property type="entry name" value="UDP-diacylglucosamine_Hdrlase"/>
</dbReference>
<dbReference type="RefSeq" id="WP_057638851.1">
    <property type="nucleotide sequence ID" value="NZ_LDJM01000041.1"/>
</dbReference>
<proteinExistence type="inferred from homology"/>
<dbReference type="CDD" id="cd07398">
    <property type="entry name" value="MPP_YbbF-LpxH"/>
    <property type="match status" value="1"/>
</dbReference>
<dbReference type="EC" id="3.6.1.54" evidence="10"/>
<comment type="catalytic activity">
    <reaction evidence="10">
        <text>UDP-2-N,3-O-bis[(3R)-3-hydroxytetradecanoyl]-alpha-D-glucosamine + H2O = 2-N,3-O-bis[(3R)-3-hydroxytetradecanoyl]-alpha-D-glucosaminyl 1-phosphate + UMP + 2 H(+)</text>
        <dbReference type="Rhea" id="RHEA:25213"/>
        <dbReference type="ChEBI" id="CHEBI:15377"/>
        <dbReference type="ChEBI" id="CHEBI:15378"/>
        <dbReference type="ChEBI" id="CHEBI:57865"/>
        <dbReference type="ChEBI" id="CHEBI:57957"/>
        <dbReference type="ChEBI" id="CHEBI:78847"/>
        <dbReference type="EC" id="3.6.1.54"/>
    </reaction>
</comment>
<comment type="subcellular location">
    <subcellularLocation>
        <location evidence="10">Cell inner membrane</location>
        <topology evidence="10">Peripheral membrane protein</topology>
        <orientation evidence="10">Cytoplasmic side</orientation>
    </subcellularLocation>
</comment>
<feature type="binding site" evidence="10">
    <location>
        <position position="79"/>
    </location>
    <ligand>
        <name>Mn(2+)</name>
        <dbReference type="ChEBI" id="CHEBI:29035"/>
        <label>2</label>
    </ligand>
</feature>
<feature type="binding site" evidence="10">
    <location>
        <position position="160"/>
    </location>
    <ligand>
        <name>substrate</name>
    </ligand>
</feature>
<comment type="pathway">
    <text evidence="10">Glycolipid biosynthesis; lipid IV(A) biosynthesis; lipid IV(A) from (3R)-3-hydroxytetradecanoyl-[acyl-carrier-protein] and UDP-N-acetyl-alpha-D-glucosamine: step 4/6.</text>
</comment>
<dbReference type="GO" id="GO:0008758">
    <property type="term" value="F:UDP-2,3-diacylglucosamine hydrolase activity"/>
    <property type="evidence" value="ECO:0007669"/>
    <property type="project" value="UniProtKB-UniRule"/>
</dbReference>
<dbReference type="AlphaFoldDB" id="A0A0R0CZC4"/>
<feature type="binding site" evidence="10">
    <location>
        <position position="8"/>
    </location>
    <ligand>
        <name>Mn(2+)</name>
        <dbReference type="ChEBI" id="CHEBI:29035"/>
        <label>1</label>
    </ligand>
</feature>
<feature type="binding site" evidence="10">
    <location>
        <position position="114"/>
    </location>
    <ligand>
        <name>Mn(2+)</name>
        <dbReference type="ChEBI" id="CHEBI:29035"/>
        <label>2</label>
    </ligand>
</feature>
<dbReference type="STRING" id="336566.ABB30_13600"/>
<feature type="binding site" evidence="10">
    <location>
        <position position="202"/>
    </location>
    <ligand>
        <name>Mn(2+)</name>
        <dbReference type="ChEBI" id="CHEBI:29035"/>
        <label>2</label>
    </ligand>
</feature>
<keyword evidence="4 10" id="KW-0441">Lipid A biosynthesis</keyword>
<dbReference type="GO" id="GO:0030145">
    <property type="term" value="F:manganese ion binding"/>
    <property type="evidence" value="ECO:0007669"/>
    <property type="project" value="UniProtKB-UniRule"/>
</dbReference>
<feature type="binding site" evidence="10">
    <location>
        <position position="10"/>
    </location>
    <ligand>
        <name>Mn(2+)</name>
        <dbReference type="ChEBI" id="CHEBI:29035"/>
        <label>1</label>
    </ligand>
</feature>
<evidence type="ECO:0000313" key="13">
    <source>
        <dbReference type="Proteomes" id="UP000050956"/>
    </source>
</evidence>
<dbReference type="PATRIC" id="fig|336566.3.peg.2291"/>
<gene>
    <name evidence="10" type="primary">lpxH</name>
    <name evidence="12" type="ORF">ABB30_13600</name>
</gene>
<evidence type="ECO:0000256" key="3">
    <source>
        <dbReference type="ARBA" id="ARBA00022519"/>
    </source>
</evidence>
<keyword evidence="5 10" id="KW-0479">Metal-binding</keyword>
<dbReference type="NCBIfam" id="NF003743">
    <property type="entry name" value="PRK05340.1"/>
    <property type="match status" value="1"/>
</dbReference>
<keyword evidence="2 10" id="KW-0444">Lipid biosynthesis</keyword>
<dbReference type="PANTHER" id="PTHR34990">
    <property type="entry name" value="UDP-2,3-DIACYLGLUCOSAMINE HYDROLASE-RELATED"/>
    <property type="match status" value="1"/>
</dbReference>
<evidence type="ECO:0000256" key="2">
    <source>
        <dbReference type="ARBA" id="ARBA00022516"/>
    </source>
</evidence>
<dbReference type="InterPro" id="IPR043461">
    <property type="entry name" value="LpxH-like"/>
</dbReference>
<keyword evidence="8 10" id="KW-0472">Membrane</keyword>
<protein>
    <recommendedName>
        <fullName evidence="10">UDP-2,3-diacylglucosamine hydrolase</fullName>
        <ecNumber evidence="10">3.6.1.54</ecNumber>
    </recommendedName>
    <alternativeName>
        <fullName evidence="10">UDP-2,3-diacylglucosamine diphosphatase</fullName>
    </alternativeName>
</protein>
<dbReference type="SUPFAM" id="SSF56300">
    <property type="entry name" value="Metallo-dependent phosphatases"/>
    <property type="match status" value="1"/>
</dbReference>
<reference evidence="12 13" key="1">
    <citation type="submission" date="2015-05" db="EMBL/GenBank/DDBJ databases">
        <title>Genome sequencing and analysis of members of genus Stenotrophomonas.</title>
        <authorList>
            <person name="Patil P.P."/>
            <person name="Midha S."/>
            <person name="Patil P.B."/>
        </authorList>
    </citation>
    <scope>NUCLEOTIDE SEQUENCE [LARGE SCALE GENOMIC DNA]</scope>
    <source>
        <strain evidence="12 13">DSM 24757</strain>
    </source>
</reference>
<dbReference type="UniPathway" id="UPA00359">
    <property type="reaction ID" value="UER00480"/>
</dbReference>
<dbReference type="OrthoDB" id="9783283at2"/>
<dbReference type="PANTHER" id="PTHR34990:SF1">
    <property type="entry name" value="UDP-2,3-DIACYLGLUCOSAMINE HYDROLASE"/>
    <property type="match status" value="1"/>
</dbReference>
<dbReference type="Proteomes" id="UP000050956">
    <property type="component" value="Unassembled WGS sequence"/>
</dbReference>
<evidence type="ECO:0000259" key="11">
    <source>
        <dbReference type="Pfam" id="PF00149"/>
    </source>
</evidence>
<evidence type="ECO:0000256" key="8">
    <source>
        <dbReference type="ARBA" id="ARBA00023136"/>
    </source>
</evidence>
<dbReference type="NCBIfam" id="TIGR01854">
    <property type="entry name" value="lipid_A_lpxH"/>
    <property type="match status" value="1"/>
</dbReference>
<comment type="function">
    <text evidence="10">Hydrolyzes the pyrophosphate bond of UDP-2,3-diacylglucosamine to yield 2,3-diacylglucosamine 1-phosphate (lipid X) and UMP by catalyzing the attack of water at the alpha-P atom. Involved in the biosynthesis of lipid A, a phosphorylated glycolipid that anchors the lipopolysaccharide to the outer membrane of the cell.</text>
</comment>
<comment type="caution">
    <text evidence="12">The sequence shown here is derived from an EMBL/GenBank/DDBJ whole genome shotgun (WGS) entry which is preliminary data.</text>
</comment>
<evidence type="ECO:0000256" key="5">
    <source>
        <dbReference type="ARBA" id="ARBA00022723"/>
    </source>
</evidence>
<comment type="cofactor">
    <cofactor evidence="10">
        <name>Mn(2+)</name>
        <dbReference type="ChEBI" id="CHEBI:29035"/>
    </cofactor>
    <text evidence="10">Binds 2 Mn(2+) ions per subunit in a binuclear metal center.</text>
</comment>
<feature type="binding site" evidence="10">
    <location>
        <position position="165"/>
    </location>
    <ligand>
        <name>substrate</name>
    </ligand>
</feature>
<keyword evidence="3 10" id="KW-0997">Cell inner membrane</keyword>
<dbReference type="InterPro" id="IPR004843">
    <property type="entry name" value="Calcineurin-like_PHP"/>
</dbReference>
<evidence type="ECO:0000313" key="12">
    <source>
        <dbReference type="EMBL" id="KRG74523.1"/>
    </source>
</evidence>
<dbReference type="Gene3D" id="3.60.21.10">
    <property type="match status" value="1"/>
</dbReference>
<keyword evidence="1 10" id="KW-1003">Cell membrane</keyword>
<keyword evidence="7 10" id="KW-0443">Lipid metabolism</keyword>
<evidence type="ECO:0000256" key="6">
    <source>
        <dbReference type="ARBA" id="ARBA00022801"/>
    </source>
</evidence>
<feature type="domain" description="Calcineurin-like phosphoesterase" evidence="11">
    <location>
        <begin position="2"/>
        <end position="206"/>
    </location>
</feature>
<feature type="binding site" evidence="10">
    <location>
        <position position="122"/>
    </location>
    <ligand>
        <name>substrate</name>
    </ligand>
</feature>
<keyword evidence="9 10" id="KW-0464">Manganese</keyword>
<name>A0A0R0CZC4_9GAMM</name>
<evidence type="ECO:0000256" key="10">
    <source>
        <dbReference type="HAMAP-Rule" id="MF_00575"/>
    </source>
</evidence>
<feature type="binding site" evidence="10">
    <location>
        <position position="168"/>
    </location>
    <ligand>
        <name>substrate</name>
    </ligand>
</feature>
<dbReference type="GO" id="GO:0005737">
    <property type="term" value="C:cytoplasm"/>
    <property type="evidence" value="ECO:0007669"/>
    <property type="project" value="InterPro"/>
</dbReference>
<evidence type="ECO:0000256" key="1">
    <source>
        <dbReference type="ARBA" id="ARBA00022475"/>
    </source>
</evidence>
<organism evidence="12 13">
    <name type="scientific">Stenotrophomonas ginsengisoli</name>
    <dbReference type="NCBI Taxonomy" id="336566"/>
    <lineage>
        <taxon>Bacteria</taxon>
        <taxon>Pseudomonadati</taxon>
        <taxon>Pseudomonadota</taxon>
        <taxon>Gammaproteobacteria</taxon>
        <taxon>Lysobacterales</taxon>
        <taxon>Lysobacteraceae</taxon>
        <taxon>Stenotrophomonas</taxon>
    </lineage>
</organism>
<evidence type="ECO:0000256" key="7">
    <source>
        <dbReference type="ARBA" id="ARBA00023098"/>
    </source>
</evidence>
<keyword evidence="6 10" id="KW-0378">Hydrolase</keyword>
<feature type="binding site" evidence="10">
    <location>
        <position position="204"/>
    </location>
    <ligand>
        <name>Mn(2+)</name>
        <dbReference type="ChEBI" id="CHEBI:29035"/>
        <label>1</label>
    </ligand>
</feature>
<dbReference type="Pfam" id="PF00149">
    <property type="entry name" value="Metallophos"/>
    <property type="match status" value="1"/>
</dbReference>
<dbReference type="GO" id="GO:0019897">
    <property type="term" value="C:extrinsic component of plasma membrane"/>
    <property type="evidence" value="ECO:0007669"/>
    <property type="project" value="UniProtKB-UniRule"/>
</dbReference>
<accession>A0A0R0CZC4</accession>